<evidence type="ECO:0000313" key="9">
    <source>
        <dbReference type="Proteomes" id="UP001054945"/>
    </source>
</evidence>
<dbReference type="NCBIfam" id="TIGR01430">
    <property type="entry name" value="aden_deam"/>
    <property type="match status" value="1"/>
</dbReference>
<organism evidence="8 9">
    <name type="scientific">Caerostris extrusa</name>
    <name type="common">Bark spider</name>
    <name type="synonym">Caerostris bankana</name>
    <dbReference type="NCBI Taxonomy" id="172846"/>
    <lineage>
        <taxon>Eukaryota</taxon>
        <taxon>Metazoa</taxon>
        <taxon>Ecdysozoa</taxon>
        <taxon>Arthropoda</taxon>
        <taxon>Chelicerata</taxon>
        <taxon>Arachnida</taxon>
        <taxon>Araneae</taxon>
        <taxon>Araneomorphae</taxon>
        <taxon>Entelegynae</taxon>
        <taxon>Araneoidea</taxon>
        <taxon>Araneidae</taxon>
        <taxon>Caerostris</taxon>
    </lineage>
</organism>
<sequence>MECWRNCFDSSKVPKHRVELHVHLDGAARPETLWELAQSKGIDLGNSLEDFRSACITKQPLDLCNFLAPFGLFLPVIAGDAKALERIAFEFCEDAALQHVLYTEARYSPHLLSSSTLSPRQVVESINRGLEEGATRFGVTVRTLLCCIRGKSGWSKEIVQLCDQFRDKGVVGIDIAGDTEAVVDSSKEDVEAFQLARELGIHRTVHAGEDGPADQVRFALNHLHAERIGHAYHLVDDEALYQQCLKLDLHFETCPISSFLTGSATNKYKKHPIARFAEDGANFSVSRDDPTLIQKGLHEDYALLKEMGLTDMHLVRANFNAARSSFLPENEKKLLLQELARAYGVPLL</sequence>
<dbReference type="GO" id="GO:0060169">
    <property type="term" value="P:negative regulation of adenosine receptor signaling pathway"/>
    <property type="evidence" value="ECO:0007669"/>
    <property type="project" value="TreeGrafter"/>
</dbReference>
<evidence type="ECO:0000256" key="5">
    <source>
        <dbReference type="ARBA" id="ARBA00022801"/>
    </source>
</evidence>
<dbReference type="PANTHER" id="PTHR11409">
    <property type="entry name" value="ADENOSINE DEAMINASE"/>
    <property type="match status" value="1"/>
</dbReference>
<dbReference type="GO" id="GO:0009897">
    <property type="term" value="C:external side of plasma membrane"/>
    <property type="evidence" value="ECO:0007669"/>
    <property type="project" value="TreeGrafter"/>
</dbReference>
<dbReference type="EC" id="3.5.4.4" evidence="3"/>
<dbReference type="GO" id="GO:0006154">
    <property type="term" value="P:adenosine catabolic process"/>
    <property type="evidence" value="ECO:0007669"/>
    <property type="project" value="TreeGrafter"/>
</dbReference>
<dbReference type="PANTHER" id="PTHR11409:SF43">
    <property type="entry name" value="ADENOSINE DEAMINASE"/>
    <property type="match status" value="1"/>
</dbReference>
<comment type="cofactor">
    <cofactor evidence="1">
        <name>Zn(2+)</name>
        <dbReference type="ChEBI" id="CHEBI:29105"/>
    </cofactor>
</comment>
<dbReference type="SUPFAM" id="SSF51556">
    <property type="entry name" value="Metallo-dependent hydrolases"/>
    <property type="match status" value="1"/>
</dbReference>
<evidence type="ECO:0000256" key="3">
    <source>
        <dbReference type="ARBA" id="ARBA00012784"/>
    </source>
</evidence>
<dbReference type="InterPro" id="IPR006330">
    <property type="entry name" value="Ado/ade_deaminase"/>
</dbReference>
<dbReference type="GO" id="GO:0046103">
    <property type="term" value="P:inosine biosynthetic process"/>
    <property type="evidence" value="ECO:0007669"/>
    <property type="project" value="TreeGrafter"/>
</dbReference>
<comment type="caution">
    <text evidence="8">The sequence shown here is derived from an EMBL/GenBank/DDBJ whole genome shotgun (WGS) entry which is preliminary data.</text>
</comment>
<dbReference type="InterPro" id="IPR032466">
    <property type="entry name" value="Metal_Hydrolase"/>
</dbReference>
<dbReference type="FunFam" id="3.20.20.140:FF:000057">
    <property type="entry name" value="Adenosine deaminase"/>
    <property type="match status" value="1"/>
</dbReference>
<keyword evidence="9" id="KW-1185">Reference proteome</keyword>
<proteinExistence type="inferred from homology"/>
<evidence type="ECO:0000256" key="6">
    <source>
        <dbReference type="ARBA" id="ARBA00022833"/>
    </source>
</evidence>
<dbReference type="InterPro" id="IPR001365">
    <property type="entry name" value="A_deaminase_dom"/>
</dbReference>
<dbReference type="Pfam" id="PF00962">
    <property type="entry name" value="A_deaminase"/>
    <property type="match status" value="1"/>
</dbReference>
<evidence type="ECO:0000256" key="1">
    <source>
        <dbReference type="ARBA" id="ARBA00001947"/>
    </source>
</evidence>
<dbReference type="GO" id="GO:0046872">
    <property type="term" value="F:metal ion binding"/>
    <property type="evidence" value="ECO:0007669"/>
    <property type="project" value="UniProtKB-KW"/>
</dbReference>
<evidence type="ECO:0000256" key="4">
    <source>
        <dbReference type="ARBA" id="ARBA00022723"/>
    </source>
</evidence>
<gene>
    <name evidence="8" type="primary">Ada</name>
    <name evidence="8" type="ORF">CEXT_484411</name>
</gene>
<accession>A0AAV4Y5G9</accession>
<dbReference type="Proteomes" id="UP001054945">
    <property type="component" value="Unassembled WGS sequence"/>
</dbReference>
<dbReference type="AlphaFoldDB" id="A0AAV4Y5G9"/>
<evidence type="ECO:0000259" key="7">
    <source>
        <dbReference type="Pfam" id="PF00962"/>
    </source>
</evidence>
<evidence type="ECO:0000256" key="2">
    <source>
        <dbReference type="ARBA" id="ARBA00006676"/>
    </source>
</evidence>
<dbReference type="GO" id="GO:0043103">
    <property type="term" value="P:hypoxanthine salvage"/>
    <property type="evidence" value="ECO:0007669"/>
    <property type="project" value="TreeGrafter"/>
</dbReference>
<dbReference type="EMBL" id="BPLR01018759">
    <property type="protein sequence ID" value="GIZ02119.1"/>
    <property type="molecule type" value="Genomic_DNA"/>
</dbReference>
<evidence type="ECO:0000313" key="8">
    <source>
        <dbReference type="EMBL" id="GIZ02119.1"/>
    </source>
</evidence>
<protein>
    <recommendedName>
        <fullName evidence="3">adenosine deaminase</fullName>
        <ecNumber evidence="3">3.5.4.4</ecNumber>
    </recommendedName>
</protein>
<feature type="domain" description="Adenosine deaminase" evidence="7">
    <location>
        <begin position="17"/>
        <end position="340"/>
    </location>
</feature>
<reference evidence="8 9" key="1">
    <citation type="submission" date="2021-06" db="EMBL/GenBank/DDBJ databases">
        <title>Caerostris extrusa draft genome.</title>
        <authorList>
            <person name="Kono N."/>
            <person name="Arakawa K."/>
        </authorList>
    </citation>
    <scope>NUCLEOTIDE SEQUENCE [LARGE SCALE GENOMIC DNA]</scope>
</reference>
<name>A0AAV4Y5G9_CAEEX</name>
<keyword evidence="5" id="KW-0378">Hydrolase</keyword>
<keyword evidence="6" id="KW-0862">Zinc</keyword>
<dbReference type="GO" id="GO:0005829">
    <property type="term" value="C:cytosol"/>
    <property type="evidence" value="ECO:0007669"/>
    <property type="project" value="TreeGrafter"/>
</dbReference>
<keyword evidence="4" id="KW-0479">Metal-binding</keyword>
<comment type="similarity">
    <text evidence="2">Belongs to the metallo-dependent hydrolases superfamily. Adenosine and AMP deaminases family.</text>
</comment>
<dbReference type="GO" id="GO:0004000">
    <property type="term" value="F:adenosine deaminase activity"/>
    <property type="evidence" value="ECO:0007669"/>
    <property type="project" value="TreeGrafter"/>
</dbReference>
<dbReference type="Gene3D" id="3.20.20.140">
    <property type="entry name" value="Metal-dependent hydrolases"/>
    <property type="match status" value="1"/>
</dbReference>